<name>A0ABN8NDS3_9CNID</name>
<evidence type="ECO:0000256" key="2">
    <source>
        <dbReference type="ARBA" id="ARBA00023172"/>
    </source>
</evidence>
<dbReference type="Gene3D" id="1.10.150.130">
    <property type="match status" value="1"/>
</dbReference>
<evidence type="ECO:0000313" key="5">
    <source>
        <dbReference type="Proteomes" id="UP001159405"/>
    </source>
</evidence>
<feature type="transmembrane region" description="Helical" evidence="3">
    <location>
        <begin position="419"/>
        <end position="443"/>
    </location>
</feature>
<evidence type="ECO:0000256" key="1">
    <source>
        <dbReference type="ARBA" id="ARBA00023125"/>
    </source>
</evidence>
<keyword evidence="5" id="KW-1185">Reference proteome</keyword>
<dbReference type="PANTHER" id="PTHR33050">
    <property type="entry name" value="REVERSE TRANSCRIPTASE DOMAIN-CONTAINING PROTEIN"/>
    <property type="match status" value="1"/>
</dbReference>
<organism evidence="4 5">
    <name type="scientific">Porites lobata</name>
    <dbReference type="NCBI Taxonomy" id="104759"/>
    <lineage>
        <taxon>Eukaryota</taxon>
        <taxon>Metazoa</taxon>
        <taxon>Cnidaria</taxon>
        <taxon>Anthozoa</taxon>
        <taxon>Hexacorallia</taxon>
        <taxon>Scleractinia</taxon>
        <taxon>Fungiina</taxon>
        <taxon>Poritidae</taxon>
        <taxon>Porites</taxon>
    </lineage>
</organism>
<dbReference type="InterPro" id="IPR010998">
    <property type="entry name" value="Integrase_recombinase_N"/>
</dbReference>
<reference evidence="4 5" key="1">
    <citation type="submission" date="2022-05" db="EMBL/GenBank/DDBJ databases">
        <authorList>
            <consortium name="Genoscope - CEA"/>
            <person name="William W."/>
        </authorList>
    </citation>
    <scope>NUCLEOTIDE SEQUENCE [LARGE SCALE GENOMIC DNA]</scope>
</reference>
<comment type="caution">
    <text evidence="4">The sequence shown here is derived from an EMBL/GenBank/DDBJ whole genome shotgun (WGS) entry which is preliminary data.</text>
</comment>
<dbReference type="PANTHER" id="PTHR33050:SF7">
    <property type="entry name" value="RIBONUCLEASE H"/>
    <property type="match status" value="1"/>
</dbReference>
<dbReference type="InterPro" id="IPR043502">
    <property type="entry name" value="DNA/RNA_pol_sf"/>
</dbReference>
<keyword evidence="3" id="KW-0812">Transmembrane</keyword>
<keyword evidence="1" id="KW-0238">DNA-binding</keyword>
<dbReference type="CDD" id="cd09275">
    <property type="entry name" value="RNase_HI_RT_DIRS1"/>
    <property type="match status" value="1"/>
</dbReference>
<dbReference type="SUPFAM" id="SSF47823">
    <property type="entry name" value="lambda integrase-like, N-terminal domain"/>
    <property type="match status" value="1"/>
</dbReference>
<dbReference type="SUPFAM" id="SSF56349">
    <property type="entry name" value="DNA breaking-rejoining enzymes"/>
    <property type="match status" value="1"/>
</dbReference>
<sequence length="584" mass="65116">MRPLVRRWRSMGHNSFIYLDDGFGSRPDKCSAVAASLIQRKELCSSGLLCNEEKSHWDPVQIGEWLGFVIDTILMCFRIPEKKVLKLKGLLDSAIQDGFSSFRELTRIAGTIISAALAVGPISRLLTRQIMYFAVETISAWDDIIHFPPSLLQELKFWYCNIDCLNGYSIRPPLATHTVVFSDASDVAFGGFSATLDGSVVSGMWECEDIGQSSTFRELKAICYVLLSYVAQLKHKRVKIFTDNQAAARIVAIGSSKSHLQALAMDIFHLCLANSIMFSNPGFGVKRIFWPIHPCPSLFQTFSIYTASTVQKYRSGWIRWREWADSKIGVSDIPAKPLNIALFISKLTAVSISNNTGISPIESVVYGIKWGHSLAGIVECPTGHPLVKSSSEGARRKLARPVQPKEPLCVDTVLRIAEYYISSSSLAVIRFLFVLLVGFAGFFRVDEIRNLTVRDVSIFNEYMSIFIPKRKNDQYREGHTSFLARSHKATCPVSITERLLKLFPSTCESSSPLVRRIVKTKSRECFHASRGVSYSTLRDEFKKFVKPFVCDIALYGTHSIKSGAASNPACRSVSADLLAKMHAG</sequence>
<keyword evidence="3" id="KW-1133">Transmembrane helix</keyword>
<dbReference type="Gene3D" id="1.10.443.10">
    <property type="entry name" value="Intergrase catalytic core"/>
    <property type="match status" value="1"/>
</dbReference>
<evidence type="ECO:0008006" key="6">
    <source>
        <dbReference type="Google" id="ProtNLM"/>
    </source>
</evidence>
<dbReference type="InterPro" id="IPR011010">
    <property type="entry name" value="DNA_brk_join_enz"/>
</dbReference>
<dbReference type="EMBL" id="CALNXK010000014">
    <property type="protein sequence ID" value="CAH3046702.1"/>
    <property type="molecule type" value="Genomic_DNA"/>
</dbReference>
<evidence type="ECO:0000256" key="3">
    <source>
        <dbReference type="SAM" id="Phobius"/>
    </source>
</evidence>
<dbReference type="InterPro" id="IPR052055">
    <property type="entry name" value="Hepadnavirus_pol/RT"/>
</dbReference>
<protein>
    <recommendedName>
        <fullName evidence="6">Integrase</fullName>
    </recommendedName>
</protein>
<dbReference type="InterPro" id="IPR013762">
    <property type="entry name" value="Integrase-like_cat_sf"/>
</dbReference>
<evidence type="ECO:0000313" key="4">
    <source>
        <dbReference type="EMBL" id="CAH3046702.1"/>
    </source>
</evidence>
<keyword evidence="2" id="KW-0233">DNA recombination</keyword>
<keyword evidence="3" id="KW-0472">Membrane</keyword>
<dbReference type="Proteomes" id="UP001159405">
    <property type="component" value="Unassembled WGS sequence"/>
</dbReference>
<gene>
    <name evidence="4" type="ORF">PLOB_00008253</name>
</gene>
<proteinExistence type="predicted"/>
<feature type="non-terminal residue" evidence="4">
    <location>
        <position position="584"/>
    </location>
</feature>
<dbReference type="SUPFAM" id="SSF56672">
    <property type="entry name" value="DNA/RNA polymerases"/>
    <property type="match status" value="1"/>
</dbReference>
<accession>A0ABN8NDS3</accession>